<keyword evidence="3" id="KW-1133">Transmembrane helix</keyword>
<keyword evidence="3" id="KW-0812">Transmembrane</keyword>
<dbReference type="GO" id="GO:0000271">
    <property type="term" value="P:polysaccharide biosynthetic process"/>
    <property type="evidence" value="ECO:0007669"/>
    <property type="project" value="UniProtKB-KW"/>
</dbReference>
<evidence type="ECO:0000256" key="3">
    <source>
        <dbReference type="SAM" id="Phobius"/>
    </source>
</evidence>
<gene>
    <name evidence="5" type="ORF">SAE02_38620</name>
</gene>
<dbReference type="EMBL" id="BJYZ01000018">
    <property type="protein sequence ID" value="GEO39714.1"/>
    <property type="molecule type" value="Genomic_DNA"/>
</dbReference>
<dbReference type="GO" id="GO:0016780">
    <property type="term" value="F:phosphotransferase activity, for other substituted phosphate groups"/>
    <property type="evidence" value="ECO:0007669"/>
    <property type="project" value="TreeGrafter"/>
</dbReference>
<keyword evidence="2" id="KW-0270">Exopolysaccharide synthesis</keyword>
<evidence type="ECO:0000256" key="1">
    <source>
        <dbReference type="ARBA" id="ARBA00006464"/>
    </source>
</evidence>
<organism evidence="5 6">
    <name type="scientific">Skermanella aerolata</name>
    <dbReference type="NCBI Taxonomy" id="393310"/>
    <lineage>
        <taxon>Bacteria</taxon>
        <taxon>Pseudomonadati</taxon>
        <taxon>Pseudomonadota</taxon>
        <taxon>Alphaproteobacteria</taxon>
        <taxon>Rhodospirillales</taxon>
        <taxon>Azospirillaceae</taxon>
        <taxon>Skermanella</taxon>
    </lineage>
</organism>
<reference evidence="5 6" key="1">
    <citation type="submission" date="2019-07" db="EMBL/GenBank/DDBJ databases">
        <title>Whole genome shotgun sequence of Skermanella aerolata NBRC 106429.</title>
        <authorList>
            <person name="Hosoyama A."/>
            <person name="Uohara A."/>
            <person name="Ohji S."/>
            <person name="Ichikawa N."/>
        </authorList>
    </citation>
    <scope>NUCLEOTIDE SEQUENCE [LARGE SCALE GENOMIC DNA]</scope>
    <source>
        <strain evidence="5 6">NBRC 106429</strain>
    </source>
</reference>
<evidence type="ECO:0000256" key="2">
    <source>
        <dbReference type="ARBA" id="ARBA00023169"/>
    </source>
</evidence>
<dbReference type="PANTHER" id="PTHR30576">
    <property type="entry name" value="COLANIC BIOSYNTHESIS UDP-GLUCOSE LIPID CARRIER TRANSFERASE"/>
    <property type="match status" value="1"/>
</dbReference>
<feature type="domain" description="Bacterial sugar transferase" evidence="4">
    <location>
        <begin position="21"/>
        <end position="212"/>
    </location>
</feature>
<protein>
    <recommendedName>
        <fullName evidence="4">Bacterial sugar transferase domain-containing protein</fullName>
    </recommendedName>
</protein>
<comment type="caution">
    <text evidence="5">The sequence shown here is derived from an EMBL/GenBank/DDBJ whole genome shotgun (WGS) entry which is preliminary data.</text>
</comment>
<comment type="similarity">
    <text evidence="1">Belongs to the bacterial sugar transferase family.</text>
</comment>
<feature type="transmembrane region" description="Helical" evidence="3">
    <location>
        <begin position="26"/>
        <end position="49"/>
    </location>
</feature>
<keyword evidence="3" id="KW-0472">Membrane</keyword>
<evidence type="ECO:0000259" key="4">
    <source>
        <dbReference type="Pfam" id="PF02397"/>
    </source>
</evidence>
<dbReference type="InterPro" id="IPR003362">
    <property type="entry name" value="Bact_transf"/>
</dbReference>
<dbReference type="OrthoDB" id="9808602at2"/>
<evidence type="ECO:0000313" key="5">
    <source>
        <dbReference type="EMBL" id="GEO39714.1"/>
    </source>
</evidence>
<dbReference type="PANTHER" id="PTHR30576:SF10">
    <property type="entry name" value="SLL5057 PROTEIN"/>
    <property type="match status" value="1"/>
</dbReference>
<sequence>MSLIEVQSRHAASLSGYAPVKRLFDIAAAVSLLIPLLPLLLLIAAAVRLETRGPALFRQARCGAGSKTFPALKFRTMHVDAEARLAEMLAADAGLLLEYQRHHKLRNDPRITRLGRFLRRTSLDELPQLWNVVTGDMSLIGPRPYMPHELTPHPSARSAIACVKPGITGLWQVSGRHRTTFEDRLGYDIAYVERYSLRQDMVILLRTVKVVLTADGV</sequence>
<proteinExistence type="inferred from homology"/>
<dbReference type="AlphaFoldDB" id="A0A512DTB3"/>
<accession>A0A512DTB3</accession>
<evidence type="ECO:0000313" key="6">
    <source>
        <dbReference type="Proteomes" id="UP000321523"/>
    </source>
</evidence>
<keyword evidence="6" id="KW-1185">Reference proteome</keyword>
<dbReference type="Proteomes" id="UP000321523">
    <property type="component" value="Unassembled WGS sequence"/>
</dbReference>
<dbReference type="Pfam" id="PF02397">
    <property type="entry name" value="Bac_transf"/>
    <property type="match status" value="1"/>
</dbReference>
<dbReference type="RefSeq" id="WP_044430226.1">
    <property type="nucleotide sequence ID" value="NZ_BJYZ01000018.1"/>
</dbReference>
<name>A0A512DTB3_9PROT</name>